<comment type="caution">
    <text evidence="8">The sequence shown here is derived from an EMBL/GenBank/DDBJ whole genome shotgun (WGS) entry which is preliminary data.</text>
</comment>
<keyword evidence="3" id="KW-0812">Transmembrane</keyword>
<dbReference type="EMBL" id="AECS01000040">
    <property type="protein sequence ID" value="EFQ03458.1"/>
    <property type="molecule type" value="Genomic_DNA"/>
</dbReference>
<evidence type="ECO:0000256" key="4">
    <source>
        <dbReference type="ARBA" id="ARBA00022927"/>
    </source>
</evidence>
<evidence type="ECO:0000256" key="2">
    <source>
        <dbReference type="ARBA" id="ARBA00022448"/>
    </source>
</evidence>
<keyword evidence="2" id="KW-0813">Transport</keyword>
<dbReference type="InterPro" id="IPR003369">
    <property type="entry name" value="TatA/B/E"/>
</dbReference>
<evidence type="ECO:0000256" key="3">
    <source>
        <dbReference type="ARBA" id="ARBA00022692"/>
    </source>
</evidence>
<gene>
    <name evidence="8" type="primary">tatB</name>
    <name evidence="8" type="ORF">HMPREF9429_01661</name>
</gene>
<dbReference type="GO" id="GO:0015031">
    <property type="term" value="P:protein transport"/>
    <property type="evidence" value="ECO:0007669"/>
    <property type="project" value="UniProtKB-KW"/>
</dbReference>
<keyword evidence="6" id="KW-0811">Translocation</keyword>
<evidence type="ECO:0000256" key="7">
    <source>
        <dbReference type="ARBA" id="ARBA00023136"/>
    </source>
</evidence>
<protein>
    <submittedName>
        <fullName evidence="8">Twin arginine-targeting protein translocase TatB</fullName>
    </submittedName>
</protein>
<dbReference type="AlphaFoldDB" id="E2ZDW2"/>
<proteinExistence type="predicted"/>
<reference evidence="8 9" key="1">
    <citation type="submission" date="2010-08" db="EMBL/GenBank/DDBJ databases">
        <authorList>
            <person name="Weinstock G."/>
            <person name="Sodergren E."/>
            <person name="Clifton S."/>
            <person name="Fulton L."/>
            <person name="Fulton B."/>
            <person name="Courtney L."/>
            <person name="Fronick C."/>
            <person name="Harrison M."/>
            <person name="Strong C."/>
            <person name="Farmer C."/>
            <person name="Delahaunty K."/>
            <person name="Markovic C."/>
            <person name="Hall O."/>
            <person name="Minx P."/>
            <person name="Tomlinson C."/>
            <person name="Mitreva M."/>
            <person name="Hou S."/>
            <person name="Chen J."/>
            <person name="Wollam A."/>
            <person name="Pepin K.H."/>
            <person name="Johnson M."/>
            <person name="Bhonagiri V."/>
            <person name="Zhang X."/>
            <person name="Suruliraj S."/>
            <person name="Warren W."/>
            <person name="Chinwalla A."/>
            <person name="Mardis E.R."/>
            <person name="Wilson R.K."/>
        </authorList>
    </citation>
    <scope>NUCLEOTIDE SEQUENCE [LARGE SCALE GENOMIC DNA]</scope>
    <source>
        <strain evidence="8 9">F0359</strain>
    </source>
</reference>
<dbReference type="Pfam" id="PF02416">
    <property type="entry name" value="TatA_B_E"/>
    <property type="match status" value="1"/>
</dbReference>
<evidence type="ECO:0000313" key="9">
    <source>
        <dbReference type="Proteomes" id="UP000003195"/>
    </source>
</evidence>
<keyword evidence="9" id="KW-1185">Reference proteome</keyword>
<comment type="subcellular location">
    <subcellularLocation>
        <location evidence="1">Membrane</location>
        <topology evidence="1">Single-pass membrane protein</topology>
    </subcellularLocation>
</comment>
<keyword evidence="4" id="KW-0653">Protein transport</keyword>
<dbReference type="PRINTS" id="PR01506">
    <property type="entry name" value="TATBPROTEIN"/>
</dbReference>
<dbReference type="PANTHER" id="PTHR33162:SF1">
    <property type="entry name" value="SEC-INDEPENDENT PROTEIN TRANSLOCASE PROTEIN TATA, CHLOROPLASTIC"/>
    <property type="match status" value="1"/>
</dbReference>
<evidence type="ECO:0000256" key="6">
    <source>
        <dbReference type="ARBA" id="ARBA00023010"/>
    </source>
</evidence>
<accession>E2ZDW2</accession>
<sequence length="142" mass="15737">MFNIGMSEMILVFIVALIVFGPDRLPEIARTLGKSVNELKKMGNDIVDAATETKDTAKNVSQIEMKEVEESLQKFKEAHDMLAEGSDAVRNEVEETTELADEVARKSMTADITAPVRKEAVTKAADIARKEENSVKEHDLET</sequence>
<dbReference type="STRING" id="706434.HMPREF9429_01661"/>
<dbReference type="eggNOG" id="COG1826">
    <property type="taxonomic scope" value="Bacteria"/>
</dbReference>
<organism evidence="8 9">
    <name type="scientific">Megasphaera micronuciformis F0359</name>
    <dbReference type="NCBI Taxonomy" id="706434"/>
    <lineage>
        <taxon>Bacteria</taxon>
        <taxon>Bacillati</taxon>
        <taxon>Bacillota</taxon>
        <taxon>Negativicutes</taxon>
        <taxon>Veillonellales</taxon>
        <taxon>Veillonellaceae</taxon>
        <taxon>Megasphaera</taxon>
    </lineage>
</organism>
<dbReference type="Gene3D" id="1.20.5.3310">
    <property type="match status" value="1"/>
</dbReference>
<dbReference type="PANTHER" id="PTHR33162">
    <property type="entry name" value="SEC-INDEPENDENT PROTEIN TRANSLOCASE PROTEIN TATA, CHLOROPLASTIC"/>
    <property type="match status" value="1"/>
</dbReference>
<name>E2ZDW2_9FIRM</name>
<dbReference type="RefSeq" id="WP_006943001.1">
    <property type="nucleotide sequence ID" value="NZ_GL538209.1"/>
</dbReference>
<dbReference type="GO" id="GO:0016020">
    <property type="term" value="C:membrane"/>
    <property type="evidence" value="ECO:0007669"/>
    <property type="project" value="UniProtKB-SubCell"/>
</dbReference>
<evidence type="ECO:0000313" key="8">
    <source>
        <dbReference type="EMBL" id="EFQ03458.1"/>
    </source>
</evidence>
<dbReference type="HOGENOM" id="CLU_1813521_0_0_9"/>
<evidence type="ECO:0000256" key="1">
    <source>
        <dbReference type="ARBA" id="ARBA00004167"/>
    </source>
</evidence>
<keyword evidence="5" id="KW-1133">Transmembrane helix</keyword>
<dbReference type="Proteomes" id="UP000003195">
    <property type="component" value="Unassembled WGS sequence"/>
</dbReference>
<dbReference type="NCBIfam" id="NF011430">
    <property type="entry name" value="PRK14861.1"/>
    <property type="match status" value="1"/>
</dbReference>
<dbReference type="OrthoDB" id="9800908at2"/>
<keyword evidence="7" id="KW-0472">Membrane</keyword>
<evidence type="ECO:0000256" key="5">
    <source>
        <dbReference type="ARBA" id="ARBA00022989"/>
    </source>
</evidence>